<protein>
    <submittedName>
        <fullName evidence="1">Uncharacterized protein</fullName>
    </submittedName>
</protein>
<dbReference type="EMBL" id="JASBWV010000014">
    <property type="protein sequence ID" value="KAJ9122658.1"/>
    <property type="molecule type" value="Genomic_DNA"/>
</dbReference>
<dbReference type="Proteomes" id="UP001234202">
    <property type="component" value="Unassembled WGS sequence"/>
</dbReference>
<name>A0ACC2XGA3_9TREE</name>
<gene>
    <name evidence="1" type="ORF">QFC24_004086</name>
</gene>
<proteinExistence type="predicted"/>
<organism evidence="1 2">
    <name type="scientific">Naganishia onofrii</name>
    <dbReference type="NCBI Taxonomy" id="1851511"/>
    <lineage>
        <taxon>Eukaryota</taxon>
        <taxon>Fungi</taxon>
        <taxon>Dikarya</taxon>
        <taxon>Basidiomycota</taxon>
        <taxon>Agaricomycotina</taxon>
        <taxon>Tremellomycetes</taxon>
        <taxon>Filobasidiales</taxon>
        <taxon>Filobasidiaceae</taxon>
        <taxon>Naganishia</taxon>
    </lineage>
</organism>
<evidence type="ECO:0000313" key="2">
    <source>
        <dbReference type="Proteomes" id="UP001234202"/>
    </source>
</evidence>
<comment type="caution">
    <text evidence="1">The sequence shown here is derived from an EMBL/GenBank/DDBJ whole genome shotgun (WGS) entry which is preliminary data.</text>
</comment>
<reference evidence="1" key="1">
    <citation type="submission" date="2023-04" db="EMBL/GenBank/DDBJ databases">
        <title>Draft Genome sequencing of Naganishia species isolated from polar environments using Oxford Nanopore Technology.</title>
        <authorList>
            <person name="Leo P."/>
            <person name="Venkateswaran K."/>
        </authorList>
    </citation>
    <scope>NUCLEOTIDE SEQUENCE</scope>
    <source>
        <strain evidence="1">DBVPG 5303</strain>
    </source>
</reference>
<keyword evidence="2" id="KW-1185">Reference proteome</keyword>
<evidence type="ECO:0000313" key="1">
    <source>
        <dbReference type="EMBL" id="KAJ9122658.1"/>
    </source>
</evidence>
<accession>A0ACC2XGA3</accession>
<sequence>MRWKHFRLTEGWREAEYIACWVNGVFRNPWLLLQVNTLDDIEFRIGTLTFGAKYKDFKKLLTENLEGWKAEYPKACQFSVKDTFDALEELENIISSAPPLLQGGKQIENDEADSSAHRNRMALCVPVSVLESLQSDPTSLPEGSLIHVQGALSSKEPPSNSLQSGNQNSFADEYASSVRSTSALSNPFQD</sequence>